<reference evidence="5 6" key="1">
    <citation type="submission" date="2019-03" db="EMBL/GenBank/DDBJ databases">
        <title>Genomic Encyclopedia of Type Strains, Phase IV (KMG-IV): sequencing the most valuable type-strain genomes for metagenomic binning, comparative biology and taxonomic classification.</title>
        <authorList>
            <person name="Goeker M."/>
        </authorList>
    </citation>
    <scope>NUCLEOTIDE SEQUENCE [LARGE SCALE GENOMIC DNA]</scope>
    <source>
        <strain evidence="5 6">DSM 25964</strain>
    </source>
</reference>
<dbReference type="PANTHER" id="PTHR10545">
    <property type="entry name" value="DIAMINE N-ACETYLTRANSFERASE"/>
    <property type="match status" value="1"/>
</dbReference>
<evidence type="ECO:0000313" key="5">
    <source>
        <dbReference type="EMBL" id="TDY63140.1"/>
    </source>
</evidence>
<gene>
    <name evidence="5" type="ORF">C8D99_102121</name>
</gene>
<feature type="domain" description="N-acetyltransferase" evidence="4">
    <location>
        <begin position="12"/>
        <end position="160"/>
    </location>
</feature>
<keyword evidence="5" id="KW-0687">Ribonucleoprotein</keyword>
<keyword evidence="2" id="KW-0808">Transferase</keyword>
<comment type="caution">
    <text evidence="5">The sequence shown here is derived from an EMBL/GenBank/DDBJ whole genome shotgun (WGS) entry which is preliminary data.</text>
</comment>
<comment type="similarity">
    <text evidence="1">Belongs to the acetyltransferase family.</text>
</comment>
<dbReference type="InterPro" id="IPR000182">
    <property type="entry name" value="GNAT_dom"/>
</dbReference>
<dbReference type="FunFam" id="3.40.630.30:FF:000064">
    <property type="entry name" value="GNAT family acetyltransferase"/>
    <property type="match status" value="1"/>
</dbReference>
<protein>
    <submittedName>
        <fullName evidence="5">Ribosomal protein S18 acetylase RimI-like enzyme</fullName>
    </submittedName>
</protein>
<evidence type="ECO:0000313" key="6">
    <source>
        <dbReference type="Proteomes" id="UP000295066"/>
    </source>
</evidence>
<dbReference type="OrthoDB" id="9792929at2"/>
<dbReference type="Proteomes" id="UP000295066">
    <property type="component" value="Unassembled WGS sequence"/>
</dbReference>
<sequence>MDMTIVTKIEGFTLRQAVKEDVPALLSLIRELAVYEKLEDQVTATEESLEVSLFGIRPGATTLLGEWQGKPVAYAVFFHNFSTFAGRLGLYLEDVYVKPEMRGRGMGKAILSYLACLAKERGCARFEWAVLDWNAPSIEFYRSLGAEPLDGWTVFRLTGEALDRLAKN</sequence>
<proteinExistence type="inferred from homology"/>
<dbReference type="EMBL" id="SORI01000002">
    <property type="protein sequence ID" value="TDY63140.1"/>
    <property type="molecule type" value="Genomic_DNA"/>
</dbReference>
<dbReference type="CDD" id="cd04301">
    <property type="entry name" value="NAT_SF"/>
    <property type="match status" value="1"/>
</dbReference>
<evidence type="ECO:0000259" key="4">
    <source>
        <dbReference type="PROSITE" id="PS51186"/>
    </source>
</evidence>
<evidence type="ECO:0000256" key="2">
    <source>
        <dbReference type="ARBA" id="ARBA00022679"/>
    </source>
</evidence>
<dbReference type="Pfam" id="PF00583">
    <property type="entry name" value="Acetyltransf_1"/>
    <property type="match status" value="1"/>
</dbReference>
<dbReference type="PROSITE" id="PS51186">
    <property type="entry name" value="GNAT"/>
    <property type="match status" value="1"/>
</dbReference>
<evidence type="ECO:0000256" key="1">
    <source>
        <dbReference type="ARBA" id="ARBA00008694"/>
    </source>
</evidence>
<dbReference type="Gene3D" id="3.40.630.30">
    <property type="match status" value="1"/>
</dbReference>
<dbReference type="SUPFAM" id="SSF55729">
    <property type="entry name" value="Acyl-CoA N-acyltransferases (Nat)"/>
    <property type="match status" value="1"/>
</dbReference>
<dbReference type="InterPro" id="IPR016181">
    <property type="entry name" value="Acyl_CoA_acyltransferase"/>
</dbReference>
<keyword evidence="6" id="KW-1185">Reference proteome</keyword>
<dbReference type="AlphaFoldDB" id="A0A4R8MBS5"/>
<keyword evidence="3" id="KW-0012">Acyltransferase</keyword>
<keyword evidence="5" id="KW-0689">Ribosomal protein</keyword>
<name>A0A4R8MBS5_9BACT</name>
<dbReference type="PANTHER" id="PTHR10545:SF29">
    <property type="entry name" value="GH14572P-RELATED"/>
    <property type="match status" value="1"/>
</dbReference>
<dbReference type="GO" id="GO:0005840">
    <property type="term" value="C:ribosome"/>
    <property type="evidence" value="ECO:0007669"/>
    <property type="project" value="UniProtKB-KW"/>
</dbReference>
<dbReference type="GO" id="GO:0008080">
    <property type="term" value="F:N-acetyltransferase activity"/>
    <property type="evidence" value="ECO:0007669"/>
    <property type="project" value="UniProtKB-ARBA"/>
</dbReference>
<accession>A0A4R8MBS5</accession>
<organism evidence="5 6">
    <name type="scientific">Aminivibrio pyruvatiphilus</name>
    <dbReference type="NCBI Taxonomy" id="1005740"/>
    <lineage>
        <taxon>Bacteria</taxon>
        <taxon>Thermotogati</taxon>
        <taxon>Synergistota</taxon>
        <taxon>Synergistia</taxon>
        <taxon>Synergistales</taxon>
        <taxon>Aminobacteriaceae</taxon>
        <taxon>Aminivibrio</taxon>
    </lineage>
</organism>
<dbReference type="InterPro" id="IPR051016">
    <property type="entry name" value="Diverse_Substrate_AcTransf"/>
</dbReference>
<evidence type="ECO:0000256" key="3">
    <source>
        <dbReference type="ARBA" id="ARBA00023315"/>
    </source>
</evidence>